<feature type="domain" description="Histidine kinase/HSP90-like ATPase" evidence="2">
    <location>
        <begin position="11"/>
        <end position="126"/>
    </location>
</feature>
<dbReference type="InterPro" id="IPR050267">
    <property type="entry name" value="Anti-sigma-factor_SerPK"/>
</dbReference>
<gene>
    <name evidence="3" type="primary">rsbW_1</name>
    <name evidence="3" type="ORF">DSM112329_01828</name>
</gene>
<dbReference type="PANTHER" id="PTHR35526:SF3">
    <property type="entry name" value="ANTI-SIGMA-F FACTOR RSBW"/>
    <property type="match status" value="1"/>
</dbReference>
<evidence type="ECO:0000256" key="1">
    <source>
        <dbReference type="ARBA" id="ARBA00022527"/>
    </source>
</evidence>
<dbReference type="Gene3D" id="3.30.565.10">
    <property type="entry name" value="Histidine kinase-like ATPase, C-terminal domain"/>
    <property type="match status" value="1"/>
</dbReference>
<dbReference type="AlphaFoldDB" id="A0AAU7AU13"/>
<organism evidence="3">
    <name type="scientific">Paraconexibacter sp. AEG42_29</name>
    <dbReference type="NCBI Taxonomy" id="2997339"/>
    <lineage>
        <taxon>Bacteria</taxon>
        <taxon>Bacillati</taxon>
        <taxon>Actinomycetota</taxon>
        <taxon>Thermoleophilia</taxon>
        <taxon>Solirubrobacterales</taxon>
        <taxon>Paraconexibacteraceae</taxon>
        <taxon>Paraconexibacter</taxon>
    </lineage>
</organism>
<dbReference type="PANTHER" id="PTHR35526">
    <property type="entry name" value="ANTI-SIGMA-F FACTOR RSBW-RELATED"/>
    <property type="match status" value="1"/>
</dbReference>
<keyword evidence="1" id="KW-0723">Serine/threonine-protein kinase</keyword>
<proteinExistence type="predicted"/>
<dbReference type="KEGG" id="parq:DSM112329_01828"/>
<evidence type="ECO:0000259" key="2">
    <source>
        <dbReference type="Pfam" id="PF13581"/>
    </source>
</evidence>
<dbReference type="EMBL" id="CP114014">
    <property type="protein sequence ID" value="XAY04987.1"/>
    <property type="molecule type" value="Genomic_DNA"/>
</dbReference>
<protein>
    <submittedName>
        <fullName evidence="3">Serine-protein kinase RsbW</fullName>
        <ecNumber evidence="3">2.7.11.1</ecNumber>
    </submittedName>
</protein>
<keyword evidence="3" id="KW-0808">Transferase</keyword>
<accession>A0AAU7AU13</accession>
<sequence>MTTTTTFALSLPARPESLTVVRHVLGGITDVWAVSPELLDDVRIAVTEACSSVITHGDHGTGASMVEVQGSDVDGQLLLVVRSREPGLDASAGSPDLGLAMPLIGALTSSLEIGRSPDGLHEVRMTFPRDDA</sequence>
<dbReference type="InterPro" id="IPR036890">
    <property type="entry name" value="HATPase_C_sf"/>
</dbReference>
<dbReference type="CDD" id="cd16936">
    <property type="entry name" value="HATPase_RsbW-like"/>
    <property type="match status" value="1"/>
</dbReference>
<dbReference type="Pfam" id="PF13581">
    <property type="entry name" value="HATPase_c_2"/>
    <property type="match status" value="1"/>
</dbReference>
<dbReference type="RefSeq" id="WP_354701509.1">
    <property type="nucleotide sequence ID" value="NZ_CP114014.1"/>
</dbReference>
<dbReference type="GO" id="GO:0004674">
    <property type="term" value="F:protein serine/threonine kinase activity"/>
    <property type="evidence" value="ECO:0007669"/>
    <property type="project" value="UniProtKB-KW"/>
</dbReference>
<keyword evidence="3" id="KW-0418">Kinase</keyword>
<evidence type="ECO:0000313" key="3">
    <source>
        <dbReference type="EMBL" id="XAY04987.1"/>
    </source>
</evidence>
<dbReference type="EC" id="2.7.11.1" evidence="3"/>
<reference evidence="3" key="1">
    <citation type="submission" date="2022-12" db="EMBL/GenBank/DDBJ databases">
        <title>Paraconexibacter alkalitolerans sp. nov. and Baekduia alba sp. nov., isolated from soil and emended description of the genera Paraconexibacter (Chun et al., 2020) and Baekduia (An et al., 2020).</title>
        <authorList>
            <person name="Vieira S."/>
            <person name="Huber K.J."/>
            <person name="Geppert A."/>
            <person name="Wolf J."/>
            <person name="Neumann-Schaal M."/>
            <person name="Muesken M."/>
            <person name="Overmann J."/>
        </authorList>
    </citation>
    <scope>NUCLEOTIDE SEQUENCE</scope>
    <source>
        <strain evidence="3">AEG42_29</strain>
    </source>
</reference>
<name>A0AAU7AU13_9ACTN</name>
<dbReference type="InterPro" id="IPR003594">
    <property type="entry name" value="HATPase_dom"/>
</dbReference>